<accession>A0A2U1FM31</accession>
<protein>
    <submittedName>
        <fullName evidence="4">TetR family transcriptional regulator</fullName>
    </submittedName>
</protein>
<comment type="caution">
    <text evidence="4">The sequence shown here is derived from an EMBL/GenBank/DDBJ whole genome shotgun (WGS) entry which is preliminary data.</text>
</comment>
<evidence type="ECO:0000259" key="3">
    <source>
        <dbReference type="PROSITE" id="PS50977"/>
    </source>
</evidence>
<dbReference type="SUPFAM" id="SSF46689">
    <property type="entry name" value="Homeodomain-like"/>
    <property type="match status" value="1"/>
</dbReference>
<reference evidence="4 5" key="1">
    <citation type="submission" date="2018-04" db="EMBL/GenBank/DDBJ databases">
        <title>Genomic Encyclopedia of Type Strains, Phase IV (KMG-IV): sequencing the most valuable type-strain genomes for metagenomic binning, comparative biology and taxonomic classification.</title>
        <authorList>
            <person name="Goeker M."/>
        </authorList>
    </citation>
    <scope>NUCLEOTIDE SEQUENCE [LARGE SCALE GENOMIC DNA]</scope>
    <source>
        <strain evidence="4 5">DSM 45771</strain>
    </source>
</reference>
<dbReference type="PROSITE" id="PS01081">
    <property type="entry name" value="HTH_TETR_1"/>
    <property type="match status" value="1"/>
</dbReference>
<dbReference type="Pfam" id="PF00440">
    <property type="entry name" value="TetR_N"/>
    <property type="match status" value="1"/>
</dbReference>
<keyword evidence="5" id="KW-1185">Reference proteome</keyword>
<dbReference type="Pfam" id="PF17932">
    <property type="entry name" value="TetR_C_24"/>
    <property type="match status" value="1"/>
</dbReference>
<evidence type="ECO:0000256" key="1">
    <source>
        <dbReference type="ARBA" id="ARBA00023125"/>
    </source>
</evidence>
<evidence type="ECO:0000313" key="5">
    <source>
        <dbReference type="Proteomes" id="UP000245639"/>
    </source>
</evidence>
<gene>
    <name evidence="4" type="ORF">C8D89_102405</name>
</gene>
<dbReference type="InterPro" id="IPR041490">
    <property type="entry name" value="KstR2_TetR_C"/>
</dbReference>
<dbReference type="GO" id="GO:0003700">
    <property type="term" value="F:DNA-binding transcription factor activity"/>
    <property type="evidence" value="ECO:0007669"/>
    <property type="project" value="TreeGrafter"/>
</dbReference>
<proteinExistence type="predicted"/>
<organism evidence="4 5">
    <name type="scientific">Actinomycetospora cinnamomea</name>
    <dbReference type="NCBI Taxonomy" id="663609"/>
    <lineage>
        <taxon>Bacteria</taxon>
        <taxon>Bacillati</taxon>
        <taxon>Actinomycetota</taxon>
        <taxon>Actinomycetes</taxon>
        <taxon>Pseudonocardiales</taxon>
        <taxon>Pseudonocardiaceae</taxon>
        <taxon>Actinomycetospora</taxon>
    </lineage>
</organism>
<sequence length="196" mass="21469">MWGDDLGEVPRTLLDSAVRCFAERGFHATTTRDVSAGAGLSPAALYVHFPSKEAVLYEITRRGHESALAVVRDPAVTDIPEAATRLRAIVAAFVAWHARHHVVARVCQYELASLTAEHHEDIRRLRRRFNTVFRDAVVTGTAQGVFATGDVDRVVRAMLSLGIDLVRWYRLGGADSPEDLGAFYGELAVRMVTAGA</sequence>
<dbReference type="InterPro" id="IPR001647">
    <property type="entry name" value="HTH_TetR"/>
</dbReference>
<keyword evidence="1 2" id="KW-0238">DNA-binding</keyword>
<dbReference type="SUPFAM" id="SSF48498">
    <property type="entry name" value="Tetracyclin repressor-like, C-terminal domain"/>
    <property type="match status" value="1"/>
</dbReference>
<dbReference type="InterPro" id="IPR009057">
    <property type="entry name" value="Homeodomain-like_sf"/>
</dbReference>
<dbReference type="PROSITE" id="PS50977">
    <property type="entry name" value="HTH_TETR_2"/>
    <property type="match status" value="1"/>
</dbReference>
<feature type="DNA-binding region" description="H-T-H motif" evidence="2">
    <location>
        <begin position="30"/>
        <end position="49"/>
    </location>
</feature>
<dbReference type="PRINTS" id="PR00455">
    <property type="entry name" value="HTHTETR"/>
</dbReference>
<dbReference type="InterPro" id="IPR023772">
    <property type="entry name" value="DNA-bd_HTH_TetR-type_CS"/>
</dbReference>
<dbReference type="InterPro" id="IPR036271">
    <property type="entry name" value="Tet_transcr_reg_TetR-rel_C_sf"/>
</dbReference>
<dbReference type="Gene3D" id="1.10.357.10">
    <property type="entry name" value="Tetracycline Repressor, domain 2"/>
    <property type="match status" value="1"/>
</dbReference>
<feature type="domain" description="HTH tetR-type" evidence="3">
    <location>
        <begin position="7"/>
        <end position="67"/>
    </location>
</feature>
<dbReference type="PANTHER" id="PTHR30055">
    <property type="entry name" value="HTH-TYPE TRANSCRIPTIONAL REGULATOR RUTR"/>
    <property type="match status" value="1"/>
</dbReference>
<dbReference type="Proteomes" id="UP000245639">
    <property type="component" value="Unassembled WGS sequence"/>
</dbReference>
<dbReference type="InterPro" id="IPR050109">
    <property type="entry name" value="HTH-type_TetR-like_transc_reg"/>
</dbReference>
<dbReference type="AlphaFoldDB" id="A0A2U1FM31"/>
<evidence type="ECO:0000313" key="4">
    <source>
        <dbReference type="EMBL" id="PVZ13255.1"/>
    </source>
</evidence>
<name>A0A2U1FM31_9PSEU</name>
<dbReference type="EMBL" id="QEKW01000002">
    <property type="protein sequence ID" value="PVZ13255.1"/>
    <property type="molecule type" value="Genomic_DNA"/>
</dbReference>
<dbReference type="PANTHER" id="PTHR30055:SF200">
    <property type="entry name" value="HTH-TYPE TRANSCRIPTIONAL REPRESSOR BDCR"/>
    <property type="match status" value="1"/>
</dbReference>
<dbReference type="GO" id="GO:0000976">
    <property type="term" value="F:transcription cis-regulatory region binding"/>
    <property type="evidence" value="ECO:0007669"/>
    <property type="project" value="TreeGrafter"/>
</dbReference>
<evidence type="ECO:0000256" key="2">
    <source>
        <dbReference type="PROSITE-ProRule" id="PRU00335"/>
    </source>
</evidence>